<keyword evidence="2 5" id="KW-0808">Transferase</keyword>
<reference evidence="6 7" key="1">
    <citation type="submission" date="2021-10" db="EMBL/GenBank/DDBJ databases">
        <title>Lutispora strain m25 sp. nov., a thermophilic, non-spore-forming bacterium isolated from a lab-scale methanogenic bioreactor digesting anaerobic sludge.</title>
        <authorList>
            <person name="El Houari A."/>
            <person name="Mcdonald J."/>
        </authorList>
    </citation>
    <scope>NUCLEOTIDE SEQUENCE [LARGE SCALE GENOMIC DNA]</scope>
    <source>
        <strain evidence="7">m25</strain>
    </source>
</reference>
<comment type="function">
    <text evidence="5">Bifunctional serine/threonine kinase and phosphorylase involved in the regulation of the pyruvate, phosphate dikinase (PPDK) by catalyzing its phosphorylation/dephosphorylation.</text>
</comment>
<dbReference type="RefSeq" id="WP_255228365.1">
    <property type="nucleotide sequence ID" value="NZ_JAJEKE010000015.1"/>
</dbReference>
<evidence type="ECO:0000256" key="4">
    <source>
        <dbReference type="ARBA" id="ARBA00022777"/>
    </source>
</evidence>
<proteinExistence type="inferred from homology"/>
<dbReference type="EC" id="2.7.4.27" evidence="5"/>
<dbReference type="InterPro" id="IPR026565">
    <property type="entry name" value="PPDK_reg"/>
</dbReference>
<dbReference type="EMBL" id="JAJEKE010000015">
    <property type="protein sequence ID" value="MCQ1530843.1"/>
    <property type="molecule type" value="Genomic_DNA"/>
</dbReference>
<dbReference type="EC" id="2.7.11.32" evidence="5"/>
<feature type="binding site" evidence="5">
    <location>
        <begin position="151"/>
        <end position="158"/>
    </location>
    <ligand>
        <name>ADP</name>
        <dbReference type="ChEBI" id="CHEBI:456216"/>
    </ligand>
</feature>
<gene>
    <name evidence="6" type="ORF">LJD61_14990</name>
</gene>
<keyword evidence="3 5" id="KW-0547">Nucleotide-binding</keyword>
<protein>
    <recommendedName>
        <fullName evidence="5">Putative pyruvate, phosphate dikinase regulatory protein</fullName>
        <shortName evidence="5">PPDK regulatory protein</shortName>
        <ecNumber evidence="5">2.7.11.32</ecNumber>
        <ecNumber evidence="5">2.7.4.27</ecNumber>
    </recommendedName>
</protein>
<dbReference type="InterPro" id="IPR005177">
    <property type="entry name" value="Kinase-pyrophosphorylase"/>
</dbReference>
<sequence length="270" mass="30241">MLDEKSIIYIVSDSIGETAEQVARAAAAQYGGIVSEIRRIPYVSEKQTIKEIISEAKAHNSIIVYTMVIPELKEYLENEAKDQGIIYVDIMGPVIDAISHITKAKPIYTPGIIRQLDEEYFKKVEAIEFAVKYDDGKDPRGIKKADVIILGVSRTSKTPLSMYLANKNLKVANIPLVPEVEPPKEIFDISSKKIFGLTSSPNKLNAIRQERLKALGLSFEANYANMDRILQELDYSEKIMKRIGCPVIDVTHKAIEETASIILRIMKGEN</sequence>
<comment type="catalytic activity">
    <reaction evidence="5">
        <text>N(tele)-phospho-L-histidyl/L-threonyl-[pyruvate, phosphate dikinase] + ADP = N(tele)-phospho-L-histidyl/O-phospho-L-threonyl-[pyruvate, phosphate dikinase] + AMP + H(+)</text>
        <dbReference type="Rhea" id="RHEA:43692"/>
        <dbReference type="Rhea" id="RHEA-COMP:10650"/>
        <dbReference type="Rhea" id="RHEA-COMP:10651"/>
        <dbReference type="ChEBI" id="CHEBI:15378"/>
        <dbReference type="ChEBI" id="CHEBI:30013"/>
        <dbReference type="ChEBI" id="CHEBI:61977"/>
        <dbReference type="ChEBI" id="CHEBI:83586"/>
        <dbReference type="ChEBI" id="CHEBI:456215"/>
        <dbReference type="ChEBI" id="CHEBI:456216"/>
        <dbReference type="EC" id="2.7.11.32"/>
    </reaction>
</comment>
<dbReference type="PANTHER" id="PTHR31756">
    <property type="entry name" value="PYRUVATE, PHOSPHATE DIKINASE REGULATORY PROTEIN 1, CHLOROPLASTIC"/>
    <property type="match status" value="1"/>
</dbReference>
<dbReference type="PANTHER" id="PTHR31756:SF3">
    <property type="entry name" value="PYRUVATE, PHOSPHATE DIKINASE REGULATORY PROTEIN 1, CHLOROPLASTIC"/>
    <property type="match status" value="1"/>
</dbReference>
<evidence type="ECO:0000313" key="7">
    <source>
        <dbReference type="Proteomes" id="UP001651880"/>
    </source>
</evidence>
<keyword evidence="1 5" id="KW-0723">Serine/threonine-protein kinase</keyword>
<dbReference type="HAMAP" id="MF_00921">
    <property type="entry name" value="PDRP"/>
    <property type="match status" value="1"/>
</dbReference>
<comment type="similarity">
    <text evidence="5">Belongs to the pyruvate, phosphate/water dikinase regulatory protein family. PDRP subfamily.</text>
</comment>
<keyword evidence="7" id="KW-1185">Reference proteome</keyword>
<dbReference type="NCBIfam" id="NF003742">
    <property type="entry name" value="PRK05339.1"/>
    <property type="match status" value="1"/>
</dbReference>
<evidence type="ECO:0000256" key="2">
    <source>
        <dbReference type="ARBA" id="ARBA00022679"/>
    </source>
</evidence>
<evidence type="ECO:0000313" key="6">
    <source>
        <dbReference type="EMBL" id="MCQ1530843.1"/>
    </source>
</evidence>
<comment type="caution">
    <text evidence="6">The sequence shown here is derived from an EMBL/GenBank/DDBJ whole genome shotgun (WGS) entry which is preliminary data.</text>
</comment>
<evidence type="ECO:0000256" key="1">
    <source>
        <dbReference type="ARBA" id="ARBA00022527"/>
    </source>
</evidence>
<name>A0ABT1NHT3_9FIRM</name>
<dbReference type="Pfam" id="PF03618">
    <property type="entry name" value="Kinase-PPPase"/>
    <property type="match status" value="1"/>
</dbReference>
<evidence type="ECO:0000256" key="3">
    <source>
        <dbReference type="ARBA" id="ARBA00022741"/>
    </source>
</evidence>
<dbReference type="Proteomes" id="UP001651880">
    <property type="component" value="Unassembled WGS sequence"/>
</dbReference>
<organism evidence="6 7">
    <name type="scientific">Lutispora saccharofermentans</name>
    <dbReference type="NCBI Taxonomy" id="3024236"/>
    <lineage>
        <taxon>Bacteria</taxon>
        <taxon>Bacillati</taxon>
        <taxon>Bacillota</taxon>
        <taxon>Clostridia</taxon>
        <taxon>Lutisporales</taxon>
        <taxon>Lutisporaceae</taxon>
        <taxon>Lutispora</taxon>
    </lineage>
</organism>
<keyword evidence="4 5" id="KW-0418">Kinase</keyword>
<accession>A0ABT1NHT3</accession>
<comment type="catalytic activity">
    <reaction evidence="5">
        <text>N(tele)-phospho-L-histidyl/O-phospho-L-threonyl-[pyruvate, phosphate dikinase] + phosphate + H(+) = N(tele)-phospho-L-histidyl/L-threonyl-[pyruvate, phosphate dikinase] + diphosphate</text>
        <dbReference type="Rhea" id="RHEA:43696"/>
        <dbReference type="Rhea" id="RHEA-COMP:10650"/>
        <dbReference type="Rhea" id="RHEA-COMP:10651"/>
        <dbReference type="ChEBI" id="CHEBI:15378"/>
        <dbReference type="ChEBI" id="CHEBI:30013"/>
        <dbReference type="ChEBI" id="CHEBI:33019"/>
        <dbReference type="ChEBI" id="CHEBI:43474"/>
        <dbReference type="ChEBI" id="CHEBI:61977"/>
        <dbReference type="ChEBI" id="CHEBI:83586"/>
        <dbReference type="EC" id="2.7.4.27"/>
    </reaction>
</comment>
<dbReference type="GO" id="GO:0016301">
    <property type="term" value="F:kinase activity"/>
    <property type="evidence" value="ECO:0007669"/>
    <property type="project" value="UniProtKB-KW"/>
</dbReference>
<evidence type="ECO:0000256" key="5">
    <source>
        <dbReference type="HAMAP-Rule" id="MF_00921"/>
    </source>
</evidence>